<comment type="similarity">
    <text evidence="1">Belongs to the glycosyl hydrolase 16 family.</text>
</comment>
<evidence type="ECO:0000259" key="2">
    <source>
        <dbReference type="PROSITE" id="PS51762"/>
    </source>
</evidence>
<dbReference type="Proteomes" id="UP001500280">
    <property type="component" value="Unassembled WGS sequence"/>
</dbReference>
<comment type="caution">
    <text evidence="3">The sequence shown here is derived from an EMBL/GenBank/DDBJ whole genome shotgun (WGS) entry which is preliminary data.</text>
</comment>
<keyword evidence="4" id="KW-1185">Reference proteome</keyword>
<reference evidence="3 4" key="1">
    <citation type="journal article" date="2019" name="Int. J. Syst. Evol. Microbiol.">
        <title>The Global Catalogue of Microorganisms (GCM) 10K type strain sequencing project: providing services to taxonomists for standard genome sequencing and annotation.</title>
        <authorList>
            <consortium name="The Broad Institute Genomics Platform"/>
            <consortium name="The Broad Institute Genome Sequencing Center for Infectious Disease"/>
            <person name="Wu L."/>
            <person name="Ma J."/>
        </authorList>
    </citation>
    <scope>NUCLEOTIDE SEQUENCE [LARGE SCALE GENOMIC DNA]</scope>
    <source>
        <strain evidence="3 4">JCM 14307</strain>
    </source>
</reference>
<dbReference type="InterPro" id="IPR013320">
    <property type="entry name" value="ConA-like_dom_sf"/>
</dbReference>
<protein>
    <recommendedName>
        <fullName evidence="2">GH16 domain-containing protein</fullName>
    </recommendedName>
</protein>
<dbReference type="PANTHER" id="PTHR10963">
    <property type="entry name" value="GLYCOSYL HYDROLASE-RELATED"/>
    <property type="match status" value="1"/>
</dbReference>
<gene>
    <name evidence="3" type="ORF">GCM10009745_75210</name>
</gene>
<dbReference type="PROSITE" id="PS51257">
    <property type="entry name" value="PROKAR_LIPOPROTEIN"/>
    <property type="match status" value="1"/>
</dbReference>
<dbReference type="PROSITE" id="PS51762">
    <property type="entry name" value="GH16_2"/>
    <property type="match status" value="1"/>
</dbReference>
<evidence type="ECO:0000313" key="3">
    <source>
        <dbReference type="EMBL" id="GAA1715762.1"/>
    </source>
</evidence>
<dbReference type="SUPFAM" id="SSF49899">
    <property type="entry name" value="Concanavalin A-like lectins/glucanases"/>
    <property type="match status" value="1"/>
</dbReference>
<dbReference type="EMBL" id="BAAANF010000026">
    <property type="protein sequence ID" value="GAA1715762.1"/>
    <property type="molecule type" value="Genomic_DNA"/>
</dbReference>
<dbReference type="CDD" id="cd08023">
    <property type="entry name" value="GH16_laminarinase_like"/>
    <property type="match status" value="1"/>
</dbReference>
<feature type="domain" description="GH16" evidence="2">
    <location>
        <begin position="19"/>
        <end position="270"/>
    </location>
</feature>
<dbReference type="InterPro" id="IPR000757">
    <property type="entry name" value="Beta-glucanase-like"/>
</dbReference>
<dbReference type="InterPro" id="IPR050546">
    <property type="entry name" value="Glycosyl_Hydrlase_16"/>
</dbReference>
<dbReference type="RefSeq" id="WP_344163494.1">
    <property type="nucleotide sequence ID" value="NZ_BAAANF010000026.1"/>
</dbReference>
<evidence type="ECO:0000256" key="1">
    <source>
        <dbReference type="ARBA" id="ARBA00006865"/>
    </source>
</evidence>
<dbReference type="Gene3D" id="2.60.120.200">
    <property type="match status" value="1"/>
</dbReference>
<organism evidence="3 4">
    <name type="scientific">Kribbella yunnanensis</name>
    <dbReference type="NCBI Taxonomy" id="190194"/>
    <lineage>
        <taxon>Bacteria</taxon>
        <taxon>Bacillati</taxon>
        <taxon>Actinomycetota</taxon>
        <taxon>Actinomycetes</taxon>
        <taxon>Propionibacteriales</taxon>
        <taxon>Kribbellaceae</taxon>
        <taxon>Kribbella</taxon>
    </lineage>
</organism>
<sequence length="270" mass="29866">MKKLLSMVAVVVLTALSGCTDSSRPGPGLVWSDEFDGSGPVDERSWNVATGNKEFDGWGNEELQYYTKDSLVRDGDGHLAITAAKADPGAELPCWNGKNCEYTSGRITSEDKVSMQNGRVEVRMKVPAGTGLWPAFWMLGSGVDEWPNGGEIDVMEWVGNETKTVYGTLHGPGYSDDAGVQGEVELPADLSDDFHVFAVQKSPERIQWQVDGRTFFEMTPEKLPEGKKWVFERPFYLLFNLAVGGPWPGSPIEETKFPTTLLVDYVRIYN</sequence>
<accession>A0ABN2J1N5</accession>
<proteinExistence type="inferred from homology"/>
<name>A0ABN2J1N5_9ACTN</name>
<evidence type="ECO:0000313" key="4">
    <source>
        <dbReference type="Proteomes" id="UP001500280"/>
    </source>
</evidence>
<dbReference type="PANTHER" id="PTHR10963:SF55">
    <property type="entry name" value="GLYCOSIDE HYDROLASE FAMILY 16 PROTEIN"/>
    <property type="match status" value="1"/>
</dbReference>
<dbReference type="Pfam" id="PF00722">
    <property type="entry name" value="Glyco_hydro_16"/>
    <property type="match status" value="1"/>
</dbReference>